<dbReference type="Proteomes" id="UP001631969">
    <property type="component" value="Unassembled WGS sequence"/>
</dbReference>
<keyword evidence="2" id="KW-1185">Reference proteome</keyword>
<sequence>MSKKVGITLLCLIVLMVGLAYAGYEHHQKTSTYKYRAMAYMKKFDPSTKFEYVDETPSEYRPLAGHFVDVRLRDVNTGEIQEVGFNNGRLMPMAKRDPSTPPLVLLAVNEEEDFINEIIGLTLLCMFLVTVCLAYVGYGQHRRNRGYKYKALAYMRNSVPSMIFEYLDQTPEGQPDRFGGVVATVHIKNITTGTIWAVEFLGGRVNYTRRVHGDIPEKAASIEKTD</sequence>
<proteinExistence type="predicted"/>
<reference evidence="1" key="1">
    <citation type="submission" date="2024-12" db="EMBL/GenBank/DDBJ databases">
        <authorList>
            <person name="Wu N."/>
        </authorList>
    </citation>
    <scope>NUCLEOTIDE SEQUENCE</scope>
    <source>
        <strain evidence="1">P15</strain>
    </source>
</reference>
<dbReference type="EMBL" id="JBJURJ010000004">
    <property type="protein sequence ID" value="MFM9328229.1"/>
    <property type="molecule type" value="Genomic_DNA"/>
</dbReference>
<evidence type="ECO:0000313" key="1">
    <source>
        <dbReference type="EMBL" id="MFM9328229.1"/>
    </source>
</evidence>
<comment type="caution">
    <text evidence="1">The sequence shown here is derived from an EMBL/GenBank/DDBJ whole genome shotgun (WGS) entry which is preliminary data.</text>
</comment>
<gene>
    <name evidence="1" type="ORF">ACI1P1_08025</name>
</gene>
<accession>A0ACC7NXY9</accession>
<organism evidence="1 2">
    <name type="scientific">Paenibacillus mesotrionivorans</name>
    <dbReference type="NCBI Taxonomy" id="3160968"/>
    <lineage>
        <taxon>Bacteria</taxon>
        <taxon>Bacillati</taxon>
        <taxon>Bacillota</taxon>
        <taxon>Bacilli</taxon>
        <taxon>Bacillales</taxon>
        <taxon>Paenibacillaceae</taxon>
        <taxon>Paenibacillus</taxon>
    </lineage>
</organism>
<name>A0ACC7NXY9_9BACL</name>
<evidence type="ECO:0000313" key="2">
    <source>
        <dbReference type="Proteomes" id="UP001631969"/>
    </source>
</evidence>
<protein>
    <submittedName>
        <fullName evidence="1">Uncharacterized protein</fullName>
    </submittedName>
</protein>